<name>A0ABR2TWP5_9ROSI</name>
<gene>
    <name evidence="4" type="ORF">V6N11_016998</name>
</gene>
<dbReference type="Pfam" id="PF04146">
    <property type="entry name" value="YTH"/>
    <property type="match status" value="1"/>
</dbReference>
<protein>
    <recommendedName>
        <fullName evidence="1">YTH domain-containing family protein</fullName>
    </recommendedName>
</protein>
<evidence type="ECO:0000256" key="1">
    <source>
        <dbReference type="RuleBase" id="RU369095"/>
    </source>
</evidence>
<dbReference type="CDD" id="cd21134">
    <property type="entry name" value="YTH"/>
    <property type="match status" value="1"/>
</dbReference>
<evidence type="ECO:0000259" key="3">
    <source>
        <dbReference type="PROSITE" id="PS50882"/>
    </source>
</evidence>
<dbReference type="Gene3D" id="3.10.590.10">
    <property type="entry name" value="ph1033 like domains"/>
    <property type="match status" value="1"/>
</dbReference>
<evidence type="ECO:0000313" key="5">
    <source>
        <dbReference type="Proteomes" id="UP001396334"/>
    </source>
</evidence>
<dbReference type="PANTHER" id="PTHR12357">
    <property type="entry name" value="YTH YT521-B HOMOLOGY DOMAIN-CONTAINING"/>
    <property type="match status" value="1"/>
</dbReference>
<dbReference type="Proteomes" id="UP001396334">
    <property type="component" value="Unassembled WGS sequence"/>
</dbReference>
<dbReference type="InterPro" id="IPR007275">
    <property type="entry name" value="YTH_domain"/>
</dbReference>
<dbReference type="PROSITE" id="PS50882">
    <property type="entry name" value="YTH"/>
    <property type="match status" value="1"/>
</dbReference>
<comment type="function">
    <text evidence="1">Specifically recognizes and binds N6-methyladenosine (m6A)-containing RNAs, and regulates mRNA stability. M6A is a modification present at internal sites of mRNAs and some non-coding RNAs and plays a role in mRNA stability and processing.</text>
</comment>
<evidence type="ECO:0000256" key="2">
    <source>
        <dbReference type="SAM" id="MobiDB-lite"/>
    </source>
</evidence>
<keyword evidence="1" id="KW-0694">RNA-binding</keyword>
<keyword evidence="5" id="KW-1185">Reference proteome</keyword>
<comment type="similarity">
    <text evidence="1">Belongs to the YTHDF family.</text>
</comment>
<feature type="compositionally biased region" description="Polar residues" evidence="2">
    <location>
        <begin position="12"/>
        <end position="22"/>
    </location>
</feature>
<feature type="region of interest" description="Disordered" evidence="2">
    <location>
        <begin position="1"/>
        <end position="25"/>
    </location>
</feature>
<organism evidence="4 5">
    <name type="scientific">Hibiscus sabdariffa</name>
    <name type="common">roselle</name>
    <dbReference type="NCBI Taxonomy" id="183260"/>
    <lineage>
        <taxon>Eukaryota</taxon>
        <taxon>Viridiplantae</taxon>
        <taxon>Streptophyta</taxon>
        <taxon>Embryophyta</taxon>
        <taxon>Tracheophyta</taxon>
        <taxon>Spermatophyta</taxon>
        <taxon>Magnoliopsida</taxon>
        <taxon>eudicotyledons</taxon>
        <taxon>Gunneridae</taxon>
        <taxon>Pentapetalae</taxon>
        <taxon>rosids</taxon>
        <taxon>malvids</taxon>
        <taxon>Malvales</taxon>
        <taxon>Malvaceae</taxon>
        <taxon>Malvoideae</taxon>
        <taxon>Hibiscus</taxon>
    </lineage>
</organism>
<accession>A0ABR2TWP5</accession>
<proteinExistence type="inferred from homology"/>
<feature type="region of interest" description="Disordered" evidence="2">
    <location>
        <begin position="129"/>
        <end position="149"/>
    </location>
</feature>
<sequence length="590" mass="65488">MATAGKVADSLESLSLDSQAKTTKVPEPVKEDLYSDNGYYMYPQTYGYMPYGAYSMPSSPLPPLGHDGQLHTLQEYYYPTAYYQAPLQTSQTNASKVGVTSVGVSEQASLPAETNTGNFSTIASIGGLSGNNGSESRKPTSKSSSLNPNASYKRVGLLADNLSKGHQDSRFSYDGQFKYTANSGFSSYTKNLPSNRNGNLHPFAHAMNLHNGRPSSGVAQAFGYLNHMLPNNMAYSHYRDSIRGGSGFESYGYYAWKKGQGCYNAGNYNRYRGHLYGKENMDGLNELNKGPRVKGNKDGKKLTVKDQNLPLTDSNKEDNVSLLTDMEQYNKEDFPKSYSIAKFFVIKSYSEDDVHKSVKYNVWTSTSNGNKKLDAAFRQAKEKSDACPVFLLFSVNTSGQFVGVAEMIGQVDFNKTVEYWQQDKWTGCFPVKWHIIKDVPNVALRHITLENNENKPVTNSRDTQEVYFEQGVQILKIFKDHSSKTCILDDFEFYEARQKTTQEKKAKHQLLQKKILRGDPNDSVLIDKKENVTIENDTLEKSVEAALIKEPTVASTEVGKGNGDVKPIEENGSVTATEGCPKSVCIAIAC</sequence>
<reference evidence="4 5" key="1">
    <citation type="journal article" date="2024" name="G3 (Bethesda)">
        <title>Genome assembly of Hibiscus sabdariffa L. provides insights into metabolisms of medicinal natural products.</title>
        <authorList>
            <person name="Kim T."/>
        </authorList>
    </citation>
    <scope>NUCLEOTIDE SEQUENCE [LARGE SCALE GENOMIC DNA]</scope>
    <source>
        <strain evidence="4">TK-2024</strain>
        <tissue evidence="4">Old leaves</tissue>
    </source>
</reference>
<dbReference type="InterPro" id="IPR045168">
    <property type="entry name" value="YTH_prot"/>
</dbReference>
<comment type="caution">
    <text evidence="4">The sequence shown here is derived from an EMBL/GenBank/DDBJ whole genome shotgun (WGS) entry which is preliminary data.</text>
</comment>
<dbReference type="PANTHER" id="PTHR12357:SF82">
    <property type="entry name" value="YTH DOMAIN-CONTAINING FAMILY PROTEIN"/>
    <property type="match status" value="1"/>
</dbReference>
<feature type="domain" description="YTH" evidence="3">
    <location>
        <begin position="341"/>
        <end position="478"/>
    </location>
</feature>
<evidence type="ECO:0000313" key="4">
    <source>
        <dbReference type="EMBL" id="KAK9041910.1"/>
    </source>
</evidence>
<dbReference type="EMBL" id="JBBPBN010000004">
    <property type="protein sequence ID" value="KAK9041910.1"/>
    <property type="molecule type" value="Genomic_DNA"/>
</dbReference>